<reference evidence="1" key="1">
    <citation type="submission" date="2021-06" db="EMBL/GenBank/DDBJ databases">
        <authorList>
            <person name="Kallberg Y."/>
            <person name="Tangrot J."/>
            <person name="Rosling A."/>
        </authorList>
    </citation>
    <scope>NUCLEOTIDE SEQUENCE</scope>
    <source>
        <strain evidence="1">IL203A</strain>
    </source>
</reference>
<sequence>MEVKGTNNNAPLSESTIQAPRLRTCLTHKPSTNEEEILKQLEKYKDFTVLLTNVLNNLVET</sequence>
<name>A0ACA9M2X5_9GLOM</name>
<organism evidence="1 2">
    <name type="scientific">Dentiscutata heterogama</name>
    <dbReference type="NCBI Taxonomy" id="1316150"/>
    <lineage>
        <taxon>Eukaryota</taxon>
        <taxon>Fungi</taxon>
        <taxon>Fungi incertae sedis</taxon>
        <taxon>Mucoromycota</taxon>
        <taxon>Glomeromycotina</taxon>
        <taxon>Glomeromycetes</taxon>
        <taxon>Diversisporales</taxon>
        <taxon>Gigasporaceae</taxon>
        <taxon>Dentiscutata</taxon>
    </lineage>
</organism>
<accession>A0ACA9M2X5</accession>
<keyword evidence="2" id="KW-1185">Reference proteome</keyword>
<gene>
    <name evidence="1" type="ORF">DHETER_LOCUS5558</name>
</gene>
<evidence type="ECO:0000313" key="1">
    <source>
        <dbReference type="EMBL" id="CAG8558952.1"/>
    </source>
</evidence>
<dbReference type="Proteomes" id="UP000789702">
    <property type="component" value="Unassembled WGS sequence"/>
</dbReference>
<proteinExistence type="predicted"/>
<comment type="caution">
    <text evidence="1">The sequence shown here is derived from an EMBL/GenBank/DDBJ whole genome shotgun (WGS) entry which is preliminary data.</text>
</comment>
<evidence type="ECO:0000313" key="2">
    <source>
        <dbReference type="Proteomes" id="UP000789702"/>
    </source>
</evidence>
<dbReference type="EMBL" id="CAJVPU010006284">
    <property type="protein sequence ID" value="CAG8558952.1"/>
    <property type="molecule type" value="Genomic_DNA"/>
</dbReference>
<protein>
    <submittedName>
        <fullName evidence="1">12866_t:CDS:1</fullName>
    </submittedName>
</protein>